<comment type="similarity">
    <text evidence="17">Belongs to the ATPase B chain family.</text>
</comment>
<comment type="function">
    <text evidence="15 17">F(1)F(0) ATP synthase produces ATP from ADP in the presence of a proton or sodium gradient. F-type ATPases consist of two structural domains, F(1) containing the extramembraneous catalytic core and F(0) containing the membrane proton channel, linked together by a central stalk and a peripheral stalk. During catalysis, ATP synthesis in the catalytic domain of F(1) is coupled via a rotary mechanism of the central stalk subunits to proton translocation.</text>
</comment>
<keyword evidence="4 17" id="KW-0813">Transport</keyword>
<dbReference type="NCBIfam" id="NF009961">
    <property type="entry name" value="PRK13428.1"/>
    <property type="match status" value="1"/>
</dbReference>
<evidence type="ECO:0000256" key="7">
    <source>
        <dbReference type="ARBA" id="ARBA00022692"/>
    </source>
</evidence>
<evidence type="ECO:0000256" key="5">
    <source>
        <dbReference type="ARBA" id="ARBA00022475"/>
    </source>
</evidence>
<dbReference type="STRING" id="1077974.GOEFS_017_00080"/>
<evidence type="ECO:0000256" key="9">
    <source>
        <dbReference type="ARBA" id="ARBA00022989"/>
    </source>
</evidence>
<accession>H0QVP0</accession>
<evidence type="ECO:0000256" key="15">
    <source>
        <dbReference type="ARBA" id="ARBA00025198"/>
    </source>
</evidence>
<keyword evidence="11 17" id="KW-0472">Membrane</keyword>
<dbReference type="InterPro" id="IPR028987">
    <property type="entry name" value="ATP_synth_B-like_membr_sf"/>
</dbReference>
<evidence type="ECO:0000256" key="14">
    <source>
        <dbReference type="ARBA" id="ARBA00024925"/>
    </source>
</evidence>
<keyword evidence="7 17" id="KW-0812">Transmembrane</keyword>
<evidence type="ECO:0000256" key="3">
    <source>
        <dbReference type="ARBA" id="ARBA00010811"/>
    </source>
</evidence>
<keyword evidence="10 17" id="KW-0406">Ion transport</keyword>
<proteinExistence type="inferred from homology"/>
<keyword evidence="12" id="KW-0511">Multifunctional enzyme</keyword>
<comment type="function">
    <text evidence="18">This protein is part of the stalk that links CF(0) to CF(1). It either transmits conformational changes from CF(0) to CF(1) or is implicated in proton conduction.</text>
</comment>
<dbReference type="eggNOG" id="COG0712">
    <property type="taxonomic scope" value="Bacteria"/>
</dbReference>
<organism evidence="19 20">
    <name type="scientific">Gordonia effusa NBRC 100432</name>
    <dbReference type="NCBI Taxonomy" id="1077974"/>
    <lineage>
        <taxon>Bacteria</taxon>
        <taxon>Bacillati</taxon>
        <taxon>Actinomycetota</taxon>
        <taxon>Actinomycetes</taxon>
        <taxon>Mycobacteriales</taxon>
        <taxon>Gordoniaceae</taxon>
        <taxon>Gordonia</taxon>
    </lineage>
</organism>
<comment type="subcellular location">
    <subcellularLocation>
        <location evidence="18">Cell membrane</location>
        <topology evidence="18">Peripheral membrane protein</topology>
    </subcellularLocation>
    <subcellularLocation>
        <location evidence="1 17">Cell membrane</location>
        <topology evidence="1 17">Single-pass membrane protein</topology>
    </subcellularLocation>
</comment>
<evidence type="ECO:0000256" key="17">
    <source>
        <dbReference type="HAMAP-Rule" id="MF_01398"/>
    </source>
</evidence>
<dbReference type="HAMAP" id="MF_01416">
    <property type="entry name" value="ATP_synth_delta_bact"/>
    <property type="match status" value="1"/>
</dbReference>
<keyword evidence="20" id="KW-1185">Reference proteome</keyword>
<dbReference type="Pfam" id="PF00430">
    <property type="entry name" value="ATP-synt_B"/>
    <property type="match status" value="1"/>
</dbReference>
<evidence type="ECO:0000256" key="12">
    <source>
        <dbReference type="ARBA" id="ARBA00023268"/>
    </source>
</evidence>
<dbReference type="NCBIfam" id="NF009967">
    <property type="entry name" value="PRK13430.1"/>
    <property type="match status" value="1"/>
</dbReference>
<comment type="function">
    <text evidence="14">This fusion protein includes a component of the F(0) channel (subunit b) and of the F(1) subunit (subunit delta). Two copies of subunit b and one of delta together form the peripheral 'stator' stalk which links F(1) to F(0).</text>
</comment>
<reference evidence="19 20" key="1">
    <citation type="submission" date="2011-12" db="EMBL/GenBank/DDBJ databases">
        <title>Whole genome shotgun sequence of Gordonia effusa NBRC 100432.</title>
        <authorList>
            <person name="Yoshida I."/>
            <person name="Takarada H."/>
            <person name="Hosoyama A."/>
            <person name="Tsuchikane K."/>
            <person name="Katsumata H."/>
            <person name="Yamazaki S."/>
            <person name="Fujita N."/>
        </authorList>
    </citation>
    <scope>NUCLEOTIDE SEQUENCE [LARGE SCALE GENOMIC DNA]</scope>
    <source>
        <strain evidence="19 20">NBRC 100432</strain>
    </source>
</reference>
<evidence type="ECO:0000256" key="18">
    <source>
        <dbReference type="HAMAP-Rule" id="MF_01416"/>
    </source>
</evidence>
<dbReference type="GO" id="GO:0046933">
    <property type="term" value="F:proton-transporting ATP synthase activity, rotational mechanism"/>
    <property type="evidence" value="ECO:0007669"/>
    <property type="project" value="UniProtKB-UniRule"/>
</dbReference>
<dbReference type="HAMAP" id="MF_01398">
    <property type="entry name" value="ATP_synth_b_bprime"/>
    <property type="match status" value="1"/>
</dbReference>
<keyword evidence="8 17" id="KW-0375">Hydrogen ion transport</keyword>
<evidence type="ECO:0000256" key="13">
    <source>
        <dbReference type="ARBA" id="ARBA00023310"/>
    </source>
</evidence>
<keyword evidence="5 17" id="KW-1003">Cell membrane</keyword>
<comment type="similarity">
    <text evidence="2">In the C-terminal section; belongs to the ATPase delta chain family.</text>
</comment>
<evidence type="ECO:0000256" key="2">
    <source>
        <dbReference type="ARBA" id="ARBA00010377"/>
    </source>
</evidence>
<name>H0QVP0_9ACTN</name>
<dbReference type="GO" id="GO:0045259">
    <property type="term" value="C:proton-transporting ATP synthase complex"/>
    <property type="evidence" value="ECO:0007669"/>
    <property type="project" value="UniProtKB-KW"/>
</dbReference>
<gene>
    <name evidence="18 19" type="primary">atpH</name>
    <name evidence="17" type="synonym">atpF</name>
    <name evidence="19" type="ORF">GOEFS_017_00080</name>
</gene>
<dbReference type="InterPro" id="IPR002146">
    <property type="entry name" value="ATP_synth_b/b'su_bac/chlpt"/>
</dbReference>
<evidence type="ECO:0000256" key="11">
    <source>
        <dbReference type="ARBA" id="ARBA00023136"/>
    </source>
</evidence>
<evidence type="ECO:0000313" key="20">
    <source>
        <dbReference type="Proteomes" id="UP000035034"/>
    </source>
</evidence>
<comment type="caution">
    <text evidence="19">The sequence shown here is derived from an EMBL/GenBank/DDBJ whole genome shotgun (WGS) entry which is preliminary data.</text>
</comment>
<dbReference type="OrthoDB" id="5242917at2"/>
<dbReference type="PRINTS" id="PR00125">
    <property type="entry name" value="ATPASEDELTA"/>
</dbReference>
<comment type="similarity">
    <text evidence="3">In the N-terminal section; belongs to the ATPase B chain family.</text>
</comment>
<evidence type="ECO:0000256" key="4">
    <source>
        <dbReference type="ARBA" id="ARBA00022448"/>
    </source>
</evidence>
<dbReference type="Pfam" id="PF00213">
    <property type="entry name" value="OSCP"/>
    <property type="match status" value="1"/>
</dbReference>
<keyword evidence="18" id="KW-0139">CF(1)</keyword>
<dbReference type="Proteomes" id="UP000035034">
    <property type="component" value="Unassembled WGS sequence"/>
</dbReference>
<dbReference type="InterPro" id="IPR000711">
    <property type="entry name" value="ATPase_OSCP/dsu"/>
</dbReference>
<evidence type="ECO:0000256" key="8">
    <source>
        <dbReference type="ARBA" id="ARBA00022781"/>
    </source>
</evidence>
<keyword evidence="6 17" id="KW-0138">CF(0)</keyword>
<comment type="similarity">
    <text evidence="18">Belongs to the ATPase delta chain family.</text>
</comment>
<comment type="function">
    <text evidence="17">Component of the F(0) channel, it forms part of the peripheral stalk, linking F(1) to F(0).</text>
</comment>
<comment type="subunit">
    <text evidence="16 17">F-type ATPases have 2 components, F(1) - the catalytic core - and F(0) - the membrane proton channel. F(1) has five subunits: alpha(3), beta(3), gamma(1), delta(1), epsilon(1). F(0) has three main subunits: a(1), b(2) and c(10-14). The alpha and beta chains form an alternating ring which encloses part of the gamma chain. F(1) is attached to F(0) by a central stalk formed by the gamma and epsilon chains, while a peripheral stalk is formed by the delta and b chains.</text>
</comment>
<keyword evidence="13 17" id="KW-0066">ATP synthesis</keyword>
<dbReference type="SUPFAM" id="SSF81573">
    <property type="entry name" value="F1F0 ATP synthase subunit B, membrane domain"/>
    <property type="match status" value="1"/>
</dbReference>
<dbReference type="RefSeq" id="WP_007316229.1">
    <property type="nucleotide sequence ID" value="NZ_BAEH01000017.1"/>
</dbReference>
<evidence type="ECO:0000256" key="10">
    <source>
        <dbReference type="ARBA" id="ARBA00023065"/>
    </source>
</evidence>
<evidence type="ECO:0000256" key="16">
    <source>
        <dbReference type="ARBA" id="ARBA00025830"/>
    </source>
</evidence>
<evidence type="ECO:0000313" key="19">
    <source>
        <dbReference type="EMBL" id="GAB16891.1"/>
    </source>
</evidence>
<evidence type="ECO:0000256" key="1">
    <source>
        <dbReference type="ARBA" id="ARBA00004162"/>
    </source>
</evidence>
<dbReference type="InterPro" id="IPR005864">
    <property type="entry name" value="ATP_synth_F0_bsu_bac"/>
</dbReference>
<dbReference type="GO" id="GO:0005886">
    <property type="term" value="C:plasma membrane"/>
    <property type="evidence" value="ECO:0007669"/>
    <property type="project" value="UniProtKB-SubCell"/>
</dbReference>
<dbReference type="PANTHER" id="PTHR11910">
    <property type="entry name" value="ATP SYNTHASE DELTA CHAIN"/>
    <property type="match status" value="1"/>
</dbReference>
<protein>
    <recommendedName>
        <fullName evidence="17 18">Multifunctional fusion protein</fullName>
    </recommendedName>
    <domain>
        <recommendedName>
            <fullName evidence="17">ATP synthase subunit b</fullName>
        </recommendedName>
        <alternativeName>
            <fullName evidence="17">ATP synthase F(0) sector subunit b</fullName>
        </alternativeName>
        <alternativeName>
            <fullName evidence="17">ATPase subunit I</fullName>
        </alternativeName>
        <alternativeName>
            <fullName evidence="17">F-type ATPase subunit b</fullName>
            <shortName evidence="17">F-ATPase subunit b</shortName>
        </alternativeName>
    </domain>
    <domain>
        <recommendedName>
            <fullName evidence="18">ATP synthase subunit delta</fullName>
        </recommendedName>
        <alternativeName>
            <fullName evidence="18">ATP synthase F(1) sector subunit delta</fullName>
        </alternativeName>
        <alternativeName>
            <fullName evidence="18">F-type ATPase subunit delta</fullName>
            <shortName evidence="18">F-ATPase subunit delta</shortName>
        </alternativeName>
    </domain>
</protein>
<sequence>MSVFIGQLIGFAVIVFLLWKYVWPPLNKAVKSSQQKIEDQVAESEAAKANLLKAQAAHDQAVADAKVEAEQLKADGAKDAEAIAEDLHAASEAEVKRISSHGASQAELQRANLLRDLRGELGQAAVVRADELVRAQLADPAEQSASVDRVIDELSAMSGSGRPDTAVPTSADLVGLHGMRASSRDAAQAVSREFTSVTDGLDSAALTSLGGELAQVVALLNSEPVLRKKLAEPADAGEAKKAFAASLLRGKVSDAAVSIVAVASAEKWSSGTDFTAALQRQSDLAVLAAAENDGVIDRVEDELFRVGRLLDANPELTRHLSDTSTPVAGRVSLLTSVLGDQIGSHTAALLTQTITGLNGQHADVAVANLAELAAARRSETVAHVVSPLELTDAQATRLTSVLGDIYGRAMSVQTEIDPELLGGLRISVGDDVIEGDVATRLQKAAENLPS</sequence>
<dbReference type="AlphaFoldDB" id="H0QVP0"/>
<dbReference type="EMBL" id="BAEH01000017">
    <property type="protein sequence ID" value="GAB16891.1"/>
    <property type="molecule type" value="Genomic_DNA"/>
</dbReference>
<dbReference type="NCBIfam" id="TIGR01144">
    <property type="entry name" value="ATP_synt_b"/>
    <property type="match status" value="1"/>
</dbReference>
<dbReference type="CDD" id="cd06503">
    <property type="entry name" value="ATP-synt_Fo_b"/>
    <property type="match status" value="1"/>
</dbReference>
<evidence type="ECO:0000256" key="6">
    <source>
        <dbReference type="ARBA" id="ARBA00022547"/>
    </source>
</evidence>
<dbReference type="eggNOG" id="COG0711">
    <property type="taxonomic scope" value="Bacteria"/>
</dbReference>
<keyword evidence="9 17" id="KW-1133">Transmembrane helix</keyword>